<protein>
    <submittedName>
        <fullName evidence="3">Uncharacterized protein</fullName>
    </submittedName>
</protein>
<evidence type="ECO:0000313" key="3">
    <source>
        <dbReference type="EMBL" id="KAG2173871.1"/>
    </source>
</evidence>
<evidence type="ECO:0000256" key="2">
    <source>
        <dbReference type="SAM" id="Phobius"/>
    </source>
</evidence>
<feature type="transmembrane region" description="Helical" evidence="2">
    <location>
        <begin position="6"/>
        <end position="31"/>
    </location>
</feature>
<dbReference type="EMBL" id="JAEPQZ010000014">
    <property type="protein sequence ID" value="KAG2173871.1"/>
    <property type="molecule type" value="Genomic_DNA"/>
</dbReference>
<feature type="compositionally biased region" description="Basic and acidic residues" evidence="1">
    <location>
        <begin position="96"/>
        <end position="106"/>
    </location>
</feature>
<feature type="compositionally biased region" description="Basic and acidic residues" evidence="1">
    <location>
        <begin position="38"/>
        <end position="52"/>
    </location>
</feature>
<reference evidence="3" key="1">
    <citation type="submission" date="2020-12" db="EMBL/GenBank/DDBJ databases">
        <title>Metabolic potential, ecology and presence of endohyphal bacteria is reflected in genomic diversity of Mucoromycotina.</title>
        <authorList>
            <person name="Muszewska A."/>
            <person name="Okrasinska A."/>
            <person name="Steczkiewicz K."/>
            <person name="Drgas O."/>
            <person name="Orlowska M."/>
            <person name="Perlinska-Lenart U."/>
            <person name="Aleksandrzak-Piekarczyk T."/>
            <person name="Szatraj K."/>
            <person name="Zielenkiewicz U."/>
            <person name="Pilsyk S."/>
            <person name="Malc E."/>
            <person name="Mieczkowski P."/>
            <person name="Kruszewska J.S."/>
            <person name="Biernat P."/>
            <person name="Pawlowska J."/>
        </authorList>
    </citation>
    <scope>NUCLEOTIDE SEQUENCE</scope>
    <source>
        <strain evidence="3">WA0000067209</strain>
    </source>
</reference>
<name>A0A8H7U7D6_MORIS</name>
<feature type="region of interest" description="Disordered" evidence="1">
    <location>
        <begin position="72"/>
        <end position="106"/>
    </location>
</feature>
<comment type="caution">
    <text evidence="3">The sequence shown here is derived from an EMBL/GenBank/DDBJ whole genome shotgun (WGS) entry which is preliminary data.</text>
</comment>
<accession>A0A8H7U7D6</accession>
<keyword evidence="2" id="KW-0812">Transmembrane</keyword>
<evidence type="ECO:0000313" key="4">
    <source>
        <dbReference type="Proteomes" id="UP000654370"/>
    </source>
</evidence>
<dbReference type="AlphaFoldDB" id="A0A8H7U7D6"/>
<keyword evidence="4" id="KW-1185">Reference proteome</keyword>
<feature type="compositionally biased region" description="Basic and acidic residues" evidence="1">
    <location>
        <begin position="73"/>
        <end position="85"/>
    </location>
</feature>
<keyword evidence="2" id="KW-0472">Membrane</keyword>
<gene>
    <name evidence="3" type="ORF">INT43_005291</name>
</gene>
<evidence type="ECO:0000256" key="1">
    <source>
        <dbReference type="SAM" id="MobiDB-lite"/>
    </source>
</evidence>
<feature type="region of interest" description="Disordered" evidence="1">
    <location>
        <begin position="38"/>
        <end position="57"/>
    </location>
</feature>
<keyword evidence="2" id="KW-1133">Transmembrane helix</keyword>
<organism evidence="3 4">
    <name type="scientific">Mortierella isabellina</name>
    <name type="common">Filamentous fungus</name>
    <name type="synonym">Umbelopsis isabellina</name>
    <dbReference type="NCBI Taxonomy" id="91625"/>
    <lineage>
        <taxon>Eukaryota</taxon>
        <taxon>Fungi</taxon>
        <taxon>Fungi incertae sedis</taxon>
        <taxon>Mucoromycota</taxon>
        <taxon>Mucoromycotina</taxon>
        <taxon>Umbelopsidomycetes</taxon>
        <taxon>Umbelopsidales</taxon>
        <taxon>Umbelopsidaceae</taxon>
        <taxon>Umbelopsis</taxon>
    </lineage>
</organism>
<sequence>MAVSMSMVVTMTMTVMIVSMAMSVTMIMAAMSVSVVERENSDQVDQQADKTDQQQSMRVHLWRIQQSLNGFRNDTDRDQYQEHSVCESAQRFHPIVPEKGKPESVS</sequence>
<dbReference type="Proteomes" id="UP000654370">
    <property type="component" value="Unassembled WGS sequence"/>
</dbReference>
<proteinExistence type="predicted"/>